<name>A0A382V6R6_9ZZZZ</name>
<dbReference type="InterPro" id="IPR000801">
    <property type="entry name" value="Esterase-like"/>
</dbReference>
<evidence type="ECO:0008006" key="2">
    <source>
        <dbReference type="Google" id="ProtNLM"/>
    </source>
</evidence>
<protein>
    <recommendedName>
        <fullName evidence="2">Esterase</fullName>
    </recommendedName>
</protein>
<dbReference type="EMBL" id="UINC01149598">
    <property type="protein sequence ID" value="SVD42174.1"/>
    <property type="molecule type" value="Genomic_DNA"/>
</dbReference>
<dbReference type="Gene3D" id="3.40.50.1820">
    <property type="entry name" value="alpha/beta hydrolase"/>
    <property type="match status" value="1"/>
</dbReference>
<dbReference type="Pfam" id="PF00756">
    <property type="entry name" value="Esterase"/>
    <property type="match status" value="1"/>
</dbReference>
<dbReference type="PANTHER" id="PTHR48098:SF3">
    <property type="entry name" value="IRON(III) ENTEROBACTIN ESTERASE"/>
    <property type="match status" value="1"/>
</dbReference>
<dbReference type="InterPro" id="IPR050583">
    <property type="entry name" value="Mycobacterial_A85_antigen"/>
</dbReference>
<dbReference type="PANTHER" id="PTHR48098">
    <property type="entry name" value="ENTEROCHELIN ESTERASE-RELATED"/>
    <property type="match status" value="1"/>
</dbReference>
<organism evidence="1">
    <name type="scientific">marine metagenome</name>
    <dbReference type="NCBI Taxonomy" id="408172"/>
    <lineage>
        <taxon>unclassified sequences</taxon>
        <taxon>metagenomes</taxon>
        <taxon>ecological metagenomes</taxon>
    </lineage>
</organism>
<proteinExistence type="predicted"/>
<sequence>MHILPLFSRCLVLLLIASSLLSAADDYKLGPDSIPQAGVPEGSIEKLFFNQSEIYPGTERDWWIYVPAQYDPAEPACLMVWQDGHSRVTRDGQWRVPVVFDNLIHRGEMPVTIGVFISPGLVPAPNENAEARYNRSFEYDSMGDRYARFLIEEMIPQVEAKYNVSKDPNDRAIAGASSGAIAAFGVAWNRPDAFRRVFSTIGTYVGLRGGNNYPTLIRKTVPKPLRVFLQDGSNDLNLYGGG</sequence>
<evidence type="ECO:0000313" key="1">
    <source>
        <dbReference type="EMBL" id="SVD42174.1"/>
    </source>
</evidence>
<dbReference type="AlphaFoldDB" id="A0A382V6R6"/>
<dbReference type="SUPFAM" id="SSF53474">
    <property type="entry name" value="alpha/beta-Hydrolases"/>
    <property type="match status" value="1"/>
</dbReference>
<accession>A0A382V6R6</accession>
<feature type="non-terminal residue" evidence="1">
    <location>
        <position position="242"/>
    </location>
</feature>
<dbReference type="InterPro" id="IPR029058">
    <property type="entry name" value="AB_hydrolase_fold"/>
</dbReference>
<reference evidence="1" key="1">
    <citation type="submission" date="2018-05" db="EMBL/GenBank/DDBJ databases">
        <authorList>
            <person name="Lanie J.A."/>
            <person name="Ng W.-L."/>
            <person name="Kazmierczak K.M."/>
            <person name="Andrzejewski T.M."/>
            <person name="Davidsen T.M."/>
            <person name="Wayne K.J."/>
            <person name="Tettelin H."/>
            <person name="Glass J.I."/>
            <person name="Rusch D."/>
            <person name="Podicherti R."/>
            <person name="Tsui H.-C.T."/>
            <person name="Winkler M.E."/>
        </authorList>
    </citation>
    <scope>NUCLEOTIDE SEQUENCE</scope>
</reference>
<gene>
    <name evidence="1" type="ORF">METZ01_LOCUS395028</name>
</gene>